<proteinExistence type="predicted"/>
<dbReference type="PRINTS" id="PR00411">
    <property type="entry name" value="PNDRDTASEI"/>
</dbReference>
<keyword evidence="2" id="KW-0560">Oxidoreductase</keyword>
<dbReference type="Gene3D" id="1.20.58.100">
    <property type="entry name" value="Fumarate reductase/succinate dehydrogenase flavoprotein-like, C-terminal domain"/>
    <property type="match status" value="1"/>
</dbReference>
<organism evidence="5 6">
    <name type="scientific">Paenibacillus eucommiae</name>
    <dbReference type="NCBI Taxonomy" id="1355755"/>
    <lineage>
        <taxon>Bacteria</taxon>
        <taxon>Bacillati</taxon>
        <taxon>Bacillota</taxon>
        <taxon>Bacilli</taxon>
        <taxon>Bacillales</taxon>
        <taxon>Paenibacillaceae</taxon>
        <taxon>Paenibacillus</taxon>
    </lineage>
</organism>
<evidence type="ECO:0000313" key="5">
    <source>
        <dbReference type="EMBL" id="MBP1994404.1"/>
    </source>
</evidence>
<dbReference type="SUPFAM" id="SSF51905">
    <property type="entry name" value="FAD/NAD(P)-binding domain"/>
    <property type="match status" value="1"/>
</dbReference>
<dbReference type="PRINTS" id="PR00368">
    <property type="entry name" value="FADPNR"/>
</dbReference>
<dbReference type="Pfam" id="PF02910">
    <property type="entry name" value="Succ_DH_flav_C"/>
    <property type="match status" value="1"/>
</dbReference>
<comment type="caution">
    <text evidence="5">The sequence shown here is derived from an EMBL/GenBank/DDBJ whole genome shotgun (WGS) entry which is preliminary data.</text>
</comment>
<protein>
    <submittedName>
        <fullName evidence="5">Succinate dehydrogenase/fumarate reductase flavoprotein subunit</fullName>
    </submittedName>
</protein>
<accession>A0ABS4J3I6</accession>
<dbReference type="PANTHER" id="PTHR11632">
    <property type="entry name" value="SUCCINATE DEHYDROGENASE 2 FLAVOPROTEIN SUBUNIT"/>
    <property type="match status" value="1"/>
</dbReference>
<evidence type="ECO:0000256" key="1">
    <source>
        <dbReference type="ARBA" id="ARBA00022630"/>
    </source>
</evidence>
<dbReference type="SUPFAM" id="SSF46977">
    <property type="entry name" value="Succinate dehydrogenase/fumarate reductase flavoprotein C-terminal domain"/>
    <property type="match status" value="1"/>
</dbReference>
<sequence length="546" mass="59050">MNTNGDSYEKIAAGCSLKLETDVLVIGGGPAGAWAAWKAARDGAKVVLVDKGYCGTSGATAPSGTGIWYIPPNPESRTAAMESREAMGGFLAERPWMHRVLEQTYANVNQIAEWGFPFPFDDKGNAYRGSLNGPEYMRLMRKQVKKAGVRILDHSPALQLLIDEHGVGGATGILRQQGGQHWIVRSGAVVIATGGCAFLSKALGCNVLTGDGYLMAAEAGGEMSGMEFSNAYAISAAFGSVTKTAFYNWASFYKQDGSLIEKAGSLRGRSEIARVLLNEPVYAKLDKATEEMKGWMRASNPNFFLPLDRSGIDPFTQPFQITLRLEGTVRGTGGIRIIDDSCATSVQGLYAAGDAATRELICGGFTGGGSHNAAWATSSGFWAGESAAGYALKIEDKASSRSLRGAGEAGIRAAERERKDLDVTDILRQVQAEVYPYDKNLFRTEHSLRASLKKLHEIWSAVRLHLQPGEADSLRAREVVSMLATARWMYASALQRTETRGMHKRTDFPVADAKQGFRLVSGGLDELYVRPERQPLQPLSAKEVSK</sequence>
<evidence type="ECO:0000313" key="6">
    <source>
        <dbReference type="Proteomes" id="UP001519287"/>
    </source>
</evidence>
<keyword evidence="6" id="KW-1185">Reference proteome</keyword>
<dbReference type="InterPro" id="IPR030664">
    <property type="entry name" value="SdhA/FrdA/AprA"/>
</dbReference>
<dbReference type="RefSeq" id="WP_209976236.1">
    <property type="nucleotide sequence ID" value="NZ_JAGGLB010000025.1"/>
</dbReference>
<dbReference type="InterPro" id="IPR015939">
    <property type="entry name" value="Fum_Rdtase/Succ_DH_flav-like_C"/>
</dbReference>
<dbReference type="InterPro" id="IPR003953">
    <property type="entry name" value="FAD-dep_OxRdtase_2_FAD-bd"/>
</dbReference>
<dbReference type="PIRSF" id="PIRSF000171">
    <property type="entry name" value="SDHA_APRA_LASPO"/>
    <property type="match status" value="1"/>
</dbReference>
<evidence type="ECO:0000259" key="3">
    <source>
        <dbReference type="Pfam" id="PF00890"/>
    </source>
</evidence>
<feature type="domain" description="FAD-dependent oxidoreductase 2 FAD-binding" evidence="3">
    <location>
        <begin position="22"/>
        <end position="228"/>
    </location>
</feature>
<name>A0ABS4J3I6_9BACL</name>
<dbReference type="InterPro" id="IPR037099">
    <property type="entry name" value="Fum_R/Succ_DH_flav-like_C_sf"/>
</dbReference>
<dbReference type="Pfam" id="PF00890">
    <property type="entry name" value="FAD_binding_2"/>
    <property type="match status" value="1"/>
</dbReference>
<dbReference type="InterPro" id="IPR036188">
    <property type="entry name" value="FAD/NAD-bd_sf"/>
</dbReference>
<dbReference type="Gene3D" id="3.50.50.60">
    <property type="entry name" value="FAD/NAD(P)-binding domain"/>
    <property type="match status" value="1"/>
</dbReference>
<evidence type="ECO:0000256" key="2">
    <source>
        <dbReference type="ARBA" id="ARBA00023002"/>
    </source>
</evidence>
<keyword evidence="1" id="KW-0285">Flavoprotein</keyword>
<feature type="domain" description="Fumarate reductase/succinate dehydrogenase flavoprotein-like C-terminal" evidence="4">
    <location>
        <begin position="441"/>
        <end position="513"/>
    </location>
</feature>
<evidence type="ECO:0000259" key="4">
    <source>
        <dbReference type="Pfam" id="PF02910"/>
    </source>
</evidence>
<reference evidence="5 6" key="1">
    <citation type="submission" date="2021-03" db="EMBL/GenBank/DDBJ databases">
        <title>Genomic Encyclopedia of Type Strains, Phase IV (KMG-IV): sequencing the most valuable type-strain genomes for metagenomic binning, comparative biology and taxonomic classification.</title>
        <authorList>
            <person name="Goeker M."/>
        </authorList>
    </citation>
    <scope>NUCLEOTIDE SEQUENCE [LARGE SCALE GENOMIC DNA]</scope>
    <source>
        <strain evidence="5 6">DSM 26048</strain>
    </source>
</reference>
<gene>
    <name evidence="5" type="ORF">J2Z66_006040</name>
</gene>
<dbReference type="Proteomes" id="UP001519287">
    <property type="component" value="Unassembled WGS sequence"/>
</dbReference>
<dbReference type="PANTHER" id="PTHR11632:SF73">
    <property type="entry name" value="BLR3196 PROTEIN"/>
    <property type="match status" value="1"/>
</dbReference>
<dbReference type="EMBL" id="JAGGLB010000025">
    <property type="protein sequence ID" value="MBP1994404.1"/>
    <property type="molecule type" value="Genomic_DNA"/>
</dbReference>